<comment type="caution">
    <text evidence="1">The sequence shown here is derived from an EMBL/GenBank/DDBJ whole genome shotgun (WGS) entry which is preliminary data.</text>
</comment>
<dbReference type="Proteomes" id="UP001159042">
    <property type="component" value="Unassembled WGS sequence"/>
</dbReference>
<reference evidence="1 2" key="1">
    <citation type="journal article" date="2023" name="Insect Mol. Biol.">
        <title>Genome sequencing provides insights into the evolution of gene families encoding plant cell wall-degrading enzymes in longhorned beetles.</title>
        <authorList>
            <person name="Shin N.R."/>
            <person name="Okamura Y."/>
            <person name="Kirsch R."/>
            <person name="Pauchet Y."/>
        </authorList>
    </citation>
    <scope>NUCLEOTIDE SEQUENCE [LARGE SCALE GENOMIC DNA]</scope>
    <source>
        <strain evidence="1">EAD_L_NR</strain>
    </source>
</reference>
<protein>
    <submittedName>
        <fullName evidence="1">Uncharacterized protein</fullName>
    </submittedName>
</protein>
<accession>A0AAV8W5G9</accession>
<name>A0AAV8W5G9_9CUCU</name>
<gene>
    <name evidence="1" type="ORF">NQ315_010628</name>
</gene>
<evidence type="ECO:0000313" key="1">
    <source>
        <dbReference type="EMBL" id="KAJ8921718.1"/>
    </source>
</evidence>
<proteinExistence type="predicted"/>
<evidence type="ECO:0000313" key="2">
    <source>
        <dbReference type="Proteomes" id="UP001159042"/>
    </source>
</evidence>
<sequence>MTLSQEGSISGRLSSLNSVELLPTQADTKKIKREVRTKKKSSWFNFYPSYKSKTEDFKRLFHKVPDDERLVVGKQCRYEEKCFSKTYTLRKRYKVLNIVI</sequence>
<dbReference type="EMBL" id="JANEYG010000009">
    <property type="protein sequence ID" value="KAJ8921718.1"/>
    <property type="molecule type" value="Genomic_DNA"/>
</dbReference>
<dbReference type="AlphaFoldDB" id="A0AAV8W5G9"/>
<organism evidence="1 2">
    <name type="scientific">Exocentrus adspersus</name>
    <dbReference type="NCBI Taxonomy" id="1586481"/>
    <lineage>
        <taxon>Eukaryota</taxon>
        <taxon>Metazoa</taxon>
        <taxon>Ecdysozoa</taxon>
        <taxon>Arthropoda</taxon>
        <taxon>Hexapoda</taxon>
        <taxon>Insecta</taxon>
        <taxon>Pterygota</taxon>
        <taxon>Neoptera</taxon>
        <taxon>Endopterygota</taxon>
        <taxon>Coleoptera</taxon>
        <taxon>Polyphaga</taxon>
        <taxon>Cucujiformia</taxon>
        <taxon>Chrysomeloidea</taxon>
        <taxon>Cerambycidae</taxon>
        <taxon>Lamiinae</taxon>
        <taxon>Acanthocinini</taxon>
        <taxon>Exocentrus</taxon>
    </lineage>
</organism>
<keyword evidence="2" id="KW-1185">Reference proteome</keyword>